<feature type="region of interest" description="Disordered" evidence="1">
    <location>
        <begin position="93"/>
        <end position="133"/>
    </location>
</feature>
<dbReference type="Proteomes" id="UP000327468">
    <property type="component" value="Chromosome 17"/>
</dbReference>
<sequence length="259" mass="29595">MQRFVKVLLAPLSNLRDIYSDRFLTQATNIQQDHSSWKSLSVTLHSDGLDDTSVYLIEWRGGLKKKPKGRRPLYEATVHKIAEKQCTLEKLMRTQRQSSPKLLSKRKCRPNPKFVEEETSNDGPSSPKKKCQNSSVQCASWGNGLKQRSRAHRNNWHHLPPYRKLLKFTKAQEFVCQKNVFWSASHANSPTTMARMLLLGVFDIETLLKSNLRGGKSKNANPGETNVAMDRAKINAIIRLRHAMCIALQVCKYTSITYI</sequence>
<name>A0A5N5LMV3_PANHP</name>
<organism evidence="2 3">
    <name type="scientific">Pangasianodon hypophthalmus</name>
    <name type="common">Striped catfish</name>
    <name type="synonym">Helicophagus hypophthalmus</name>
    <dbReference type="NCBI Taxonomy" id="310915"/>
    <lineage>
        <taxon>Eukaryota</taxon>
        <taxon>Metazoa</taxon>
        <taxon>Chordata</taxon>
        <taxon>Craniata</taxon>
        <taxon>Vertebrata</taxon>
        <taxon>Euteleostomi</taxon>
        <taxon>Actinopterygii</taxon>
        <taxon>Neopterygii</taxon>
        <taxon>Teleostei</taxon>
        <taxon>Ostariophysi</taxon>
        <taxon>Siluriformes</taxon>
        <taxon>Pangasiidae</taxon>
        <taxon>Pangasianodon</taxon>
    </lineage>
</organism>
<protein>
    <submittedName>
        <fullName evidence="2">Uncharacterized protein</fullName>
    </submittedName>
</protein>
<evidence type="ECO:0000313" key="2">
    <source>
        <dbReference type="EMBL" id="KAB5543431.1"/>
    </source>
</evidence>
<accession>A0A5N5LMV3</accession>
<comment type="caution">
    <text evidence="2">The sequence shown here is derived from an EMBL/GenBank/DDBJ whole genome shotgun (WGS) entry which is preliminary data.</text>
</comment>
<dbReference type="Gene3D" id="1.10.10.2590">
    <property type="entry name" value="BEN domain"/>
    <property type="match status" value="1"/>
</dbReference>
<gene>
    <name evidence="2" type="ORF">PHYPO_G00079060</name>
</gene>
<keyword evidence="3" id="KW-1185">Reference proteome</keyword>
<dbReference type="AlphaFoldDB" id="A0A5N5LMV3"/>
<evidence type="ECO:0000256" key="1">
    <source>
        <dbReference type="SAM" id="MobiDB-lite"/>
    </source>
</evidence>
<proteinExistence type="predicted"/>
<evidence type="ECO:0000313" key="3">
    <source>
        <dbReference type="Proteomes" id="UP000327468"/>
    </source>
</evidence>
<reference evidence="2 3" key="1">
    <citation type="submission" date="2019-06" db="EMBL/GenBank/DDBJ databases">
        <title>A chromosome-scale genome assembly of the striped catfish, Pangasianodon hypophthalmus.</title>
        <authorList>
            <person name="Wen M."/>
            <person name="Zahm M."/>
            <person name="Roques C."/>
            <person name="Cabau C."/>
            <person name="Klopp C."/>
            <person name="Donnadieu C."/>
            <person name="Jouanno E."/>
            <person name="Avarre J.-C."/>
            <person name="Campet M."/>
            <person name="Ha T.T.T."/>
            <person name="Dugue R."/>
            <person name="Lampietro C."/>
            <person name="Louis A."/>
            <person name="Herpin A."/>
            <person name="Echchiki A."/>
            <person name="Berthelot C."/>
            <person name="Parey E."/>
            <person name="Roest-Crollius H."/>
            <person name="Braasch I."/>
            <person name="Postlethwait J."/>
            <person name="Bobe J."/>
            <person name="Montfort J."/>
            <person name="Bouchez O."/>
            <person name="Begum T."/>
            <person name="Schartl M."/>
            <person name="Guiguen Y."/>
        </authorList>
    </citation>
    <scope>NUCLEOTIDE SEQUENCE [LARGE SCALE GENOMIC DNA]</scope>
    <source>
        <strain evidence="2 3">Indonesia</strain>
        <tissue evidence="2">Blood</tissue>
    </source>
</reference>
<dbReference type="EMBL" id="VFJC01000018">
    <property type="protein sequence ID" value="KAB5543431.1"/>
    <property type="molecule type" value="Genomic_DNA"/>
</dbReference>